<protein>
    <recommendedName>
        <fullName evidence="4">dTTP/UTP pyrophosphatase</fullName>
        <shortName evidence="4">dTTPase/UTPase</shortName>
        <ecNumber evidence="4">3.6.1.9</ecNumber>
    </recommendedName>
    <alternativeName>
        <fullName evidence="4">Nucleoside triphosphate pyrophosphatase</fullName>
    </alternativeName>
    <alternativeName>
        <fullName evidence="4">Nucleotide pyrophosphatase</fullName>
        <shortName evidence="4">Nucleotide PPase</shortName>
    </alternativeName>
</protein>
<dbReference type="EC" id="3.6.1.9" evidence="4"/>
<reference evidence="5 6" key="1">
    <citation type="submission" date="2023-07" db="EMBL/GenBank/DDBJ databases">
        <authorList>
            <person name="Lian W.-H."/>
        </authorList>
    </citation>
    <scope>NUCLEOTIDE SEQUENCE [LARGE SCALE GENOMIC DNA]</scope>
    <source>
        <strain evidence="5 6">SYSU DXS3180</strain>
    </source>
</reference>
<comment type="catalytic activity">
    <reaction evidence="4">
        <text>dTTP + H2O = dTMP + diphosphate + H(+)</text>
        <dbReference type="Rhea" id="RHEA:28534"/>
        <dbReference type="ChEBI" id="CHEBI:15377"/>
        <dbReference type="ChEBI" id="CHEBI:15378"/>
        <dbReference type="ChEBI" id="CHEBI:33019"/>
        <dbReference type="ChEBI" id="CHEBI:37568"/>
        <dbReference type="ChEBI" id="CHEBI:63528"/>
        <dbReference type="EC" id="3.6.1.9"/>
    </reaction>
</comment>
<keyword evidence="6" id="KW-1185">Reference proteome</keyword>
<accession>A0ABV3ZCX8</accession>
<keyword evidence="2 4" id="KW-0378">Hydrolase</keyword>
<name>A0ABV3ZCX8_9BACT</name>
<comment type="caution">
    <text evidence="5">The sequence shown here is derived from an EMBL/GenBank/DDBJ whole genome shotgun (WGS) entry which is preliminary data.</text>
</comment>
<comment type="caution">
    <text evidence="4">Lacks conserved residue(s) required for the propagation of feature annotation.</text>
</comment>
<comment type="function">
    <text evidence="4">Nucleoside triphosphate pyrophosphatase that hydrolyzes dTTP and UTP. May have a dual role in cell division arrest and in preventing the incorporation of modified nucleotides into cellular nucleic acids.</text>
</comment>
<dbReference type="NCBIfam" id="TIGR00172">
    <property type="entry name" value="maf"/>
    <property type="match status" value="1"/>
</dbReference>
<comment type="cofactor">
    <cofactor evidence="1 4">
        <name>a divalent metal cation</name>
        <dbReference type="ChEBI" id="CHEBI:60240"/>
    </cofactor>
</comment>
<comment type="catalytic activity">
    <reaction evidence="4">
        <text>UTP + H2O = UMP + diphosphate + H(+)</text>
        <dbReference type="Rhea" id="RHEA:29395"/>
        <dbReference type="ChEBI" id="CHEBI:15377"/>
        <dbReference type="ChEBI" id="CHEBI:15378"/>
        <dbReference type="ChEBI" id="CHEBI:33019"/>
        <dbReference type="ChEBI" id="CHEBI:46398"/>
        <dbReference type="ChEBI" id="CHEBI:57865"/>
        <dbReference type="EC" id="3.6.1.9"/>
    </reaction>
</comment>
<proteinExistence type="inferred from homology"/>
<keyword evidence="3 4" id="KW-0546">Nucleotide metabolism</keyword>
<evidence type="ECO:0000313" key="5">
    <source>
        <dbReference type="EMBL" id="MEX6687727.1"/>
    </source>
</evidence>
<dbReference type="CDD" id="cd00555">
    <property type="entry name" value="Maf"/>
    <property type="match status" value="1"/>
</dbReference>
<evidence type="ECO:0000256" key="2">
    <source>
        <dbReference type="ARBA" id="ARBA00022801"/>
    </source>
</evidence>
<dbReference type="Pfam" id="PF02545">
    <property type="entry name" value="Maf"/>
    <property type="match status" value="1"/>
</dbReference>
<comment type="subcellular location">
    <subcellularLocation>
        <location evidence="4">Cytoplasm</location>
    </subcellularLocation>
</comment>
<feature type="site" description="Important for substrate specificity" evidence="4">
    <location>
        <position position="77"/>
    </location>
</feature>
<dbReference type="PIRSF" id="PIRSF006305">
    <property type="entry name" value="Maf"/>
    <property type="match status" value="1"/>
</dbReference>
<organism evidence="5 6">
    <name type="scientific">Danxiaibacter flavus</name>
    <dbReference type="NCBI Taxonomy" id="3049108"/>
    <lineage>
        <taxon>Bacteria</taxon>
        <taxon>Pseudomonadati</taxon>
        <taxon>Bacteroidota</taxon>
        <taxon>Chitinophagia</taxon>
        <taxon>Chitinophagales</taxon>
        <taxon>Chitinophagaceae</taxon>
        <taxon>Danxiaibacter</taxon>
    </lineage>
</organism>
<keyword evidence="4" id="KW-0963">Cytoplasm</keyword>
<sequence length="192" mass="21606">MPLPFIILASQSPRRKQLLEWAEVPFEIVVRHSNEDFPEDLPIEQVPIFIARNKAIAVKDYCIENDIPIQPVLAADTIVVLDNKVIGKPKDREDAIAILTALSGKKHQVITGVSILSENDDIAFADITDVYFHPITQEQIEFYVDNYKPYDKAGAYAIQEWIGVVGIKSVNGDFYNVMGLPVSRVVQELEKL</sequence>
<dbReference type="InterPro" id="IPR003697">
    <property type="entry name" value="Maf-like"/>
</dbReference>
<dbReference type="HAMAP" id="MF_00528">
    <property type="entry name" value="Maf"/>
    <property type="match status" value="1"/>
</dbReference>
<evidence type="ECO:0000256" key="3">
    <source>
        <dbReference type="ARBA" id="ARBA00023080"/>
    </source>
</evidence>
<dbReference type="PANTHER" id="PTHR43213:SF5">
    <property type="entry name" value="BIFUNCTIONAL DTTP_UTP PYROPHOSPHATASE_METHYLTRANSFERASE PROTEIN-RELATED"/>
    <property type="match status" value="1"/>
</dbReference>
<dbReference type="RefSeq" id="WP_369329131.1">
    <property type="nucleotide sequence ID" value="NZ_JAULBC010000002.1"/>
</dbReference>
<feature type="site" description="Important for substrate specificity" evidence="4">
    <location>
        <position position="159"/>
    </location>
</feature>
<dbReference type="InterPro" id="IPR029001">
    <property type="entry name" value="ITPase-like_fam"/>
</dbReference>
<feature type="site" description="Important for substrate specificity" evidence="4">
    <location>
        <position position="14"/>
    </location>
</feature>
<gene>
    <name evidence="5" type="ORF">QTN47_09500</name>
</gene>
<dbReference type="Proteomes" id="UP001560573">
    <property type="component" value="Unassembled WGS sequence"/>
</dbReference>
<evidence type="ECO:0000256" key="1">
    <source>
        <dbReference type="ARBA" id="ARBA00001968"/>
    </source>
</evidence>
<feature type="active site" description="Proton acceptor" evidence="4">
    <location>
        <position position="76"/>
    </location>
</feature>
<evidence type="ECO:0000256" key="4">
    <source>
        <dbReference type="HAMAP-Rule" id="MF_00528"/>
    </source>
</evidence>
<comment type="similarity">
    <text evidence="4">Belongs to the Maf family. YhdE subfamily.</text>
</comment>
<dbReference type="Gene3D" id="3.90.950.10">
    <property type="match status" value="1"/>
</dbReference>
<dbReference type="PANTHER" id="PTHR43213">
    <property type="entry name" value="BIFUNCTIONAL DTTP/UTP PYROPHOSPHATASE/METHYLTRANSFERASE PROTEIN-RELATED"/>
    <property type="match status" value="1"/>
</dbReference>
<dbReference type="SUPFAM" id="SSF52972">
    <property type="entry name" value="ITPase-like"/>
    <property type="match status" value="1"/>
</dbReference>
<dbReference type="EMBL" id="JAULBC010000002">
    <property type="protein sequence ID" value="MEX6687727.1"/>
    <property type="molecule type" value="Genomic_DNA"/>
</dbReference>
<evidence type="ECO:0000313" key="6">
    <source>
        <dbReference type="Proteomes" id="UP001560573"/>
    </source>
</evidence>